<dbReference type="GeneID" id="7200030"/>
<dbReference type="PANTHER" id="PTHR37563">
    <property type="entry name" value="PHYTANOYL-COA DIOXYGENASE FAMILY PROTEIN (AFU_ORTHOLOGUE AFUA_2G03330)"/>
    <property type="match status" value="1"/>
</dbReference>
<dbReference type="SUPFAM" id="SSF51197">
    <property type="entry name" value="Clavaminate synthase-like"/>
    <property type="match status" value="1"/>
</dbReference>
<keyword evidence="1" id="KW-0472">Membrane</keyword>
<dbReference type="EMBL" id="CM000609">
    <property type="protein sequence ID" value="EEC49135.1"/>
    <property type="molecule type" value="Genomic_DNA"/>
</dbReference>
<dbReference type="Proteomes" id="UP000000759">
    <property type="component" value="Chromosome 6"/>
</dbReference>
<keyword evidence="3" id="KW-1185">Reference proteome</keyword>
<dbReference type="KEGG" id="pti:PHATRDRAFT_45338"/>
<feature type="transmembrane region" description="Helical" evidence="1">
    <location>
        <begin position="485"/>
        <end position="504"/>
    </location>
</feature>
<feature type="transmembrane region" description="Helical" evidence="1">
    <location>
        <begin position="516"/>
        <end position="535"/>
    </location>
</feature>
<accession>B7FXC1</accession>
<proteinExistence type="predicted"/>
<evidence type="ECO:0000256" key="1">
    <source>
        <dbReference type="SAM" id="Phobius"/>
    </source>
</evidence>
<dbReference type="InParanoid" id="B7FXC1"/>
<dbReference type="InterPro" id="IPR051961">
    <property type="entry name" value="Fungal_Metabolite_Diox"/>
</dbReference>
<reference evidence="2 3" key="1">
    <citation type="journal article" date="2008" name="Nature">
        <title>The Phaeodactylum genome reveals the evolutionary history of diatom genomes.</title>
        <authorList>
            <person name="Bowler C."/>
            <person name="Allen A.E."/>
            <person name="Badger J.H."/>
            <person name="Grimwood J."/>
            <person name="Jabbari K."/>
            <person name="Kuo A."/>
            <person name="Maheswari U."/>
            <person name="Martens C."/>
            <person name="Maumus F."/>
            <person name="Otillar R.P."/>
            <person name="Rayko E."/>
            <person name="Salamov A."/>
            <person name="Vandepoele K."/>
            <person name="Beszteri B."/>
            <person name="Gruber A."/>
            <person name="Heijde M."/>
            <person name="Katinka M."/>
            <person name="Mock T."/>
            <person name="Valentin K."/>
            <person name="Verret F."/>
            <person name="Berges J.A."/>
            <person name="Brownlee C."/>
            <person name="Cadoret J.P."/>
            <person name="Chiovitti A."/>
            <person name="Choi C.J."/>
            <person name="Coesel S."/>
            <person name="De Martino A."/>
            <person name="Detter J.C."/>
            <person name="Durkin C."/>
            <person name="Falciatore A."/>
            <person name="Fournet J."/>
            <person name="Haruta M."/>
            <person name="Huysman M.J."/>
            <person name="Jenkins B.D."/>
            <person name="Jiroutova K."/>
            <person name="Jorgensen R.E."/>
            <person name="Joubert Y."/>
            <person name="Kaplan A."/>
            <person name="Kroger N."/>
            <person name="Kroth P.G."/>
            <person name="La Roche J."/>
            <person name="Lindquist E."/>
            <person name="Lommer M."/>
            <person name="Martin-Jezequel V."/>
            <person name="Lopez P.J."/>
            <person name="Lucas S."/>
            <person name="Mangogna M."/>
            <person name="McGinnis K."/>
            <person name="Medlin L.K."/>
            <person name="Montsant A."/>
            <person name="Oudot-Le Secq M.P."/>
            <person name="Napoli C."/>
            <person name="Obornik M."/>
            <person name="Parker M.S."/>
            <person name="Petit J.L."/>
            <person name="Porcel B.M."/>
            <person name="Poulsen N."/>
            <person name="Robison M."/>
            <person name="Rychlewski L."/>
            <person name="Rynearson T.A."/>
            <person name="Schmutz J."/>
            <person name="Shapiro H."/>
            <person name="Siaut M."/>
            <person name="Stanley M."/>
            <person name="Sussman M.R."/>
            <person name="Taylor A.R."/>
            <person name="Vardi A."/>
            <person name="von Dassow P."/>
            <person name="Vyverman W."/>
            <person name="Willis A."/>
            <person name="Wyrwicz L.S."/>
            <person name="Rokhsar D.S."/>
            <person name="Weissenbach J."/>
            <person name="Armbrust E.V."/>
            <person name="Green B.R."/>
            <person name="Van de Peer Y."/>
            <person name="Grigoriev I.V."/>
        </authorList>
    </citation>
    <scope>NUCLEOTIDE SEQUENCE [LARGE SCALE GENOMIC DNA]</scope>
    <source>
        <strain evidence="2 3">CCAP 1055/1</strain>
    </source>
</reference>
<dbReference type="OrthoDB" id="43616at2759"/>
<name>B7FXC1_PHATC</name>
<dbReference type="InterPro" id="IPR008775">
    <property type="entry name" value="Phytyl_CoA_dOase-like"/>
</dbReference>
<dbReference type="HOGENOM" id="CLU_323786_0_0_1"/>
<sequence>MSTAEMNIRFASPGATRFDSVNASTANSSNLKVRVSPTKSVASTTAPVWTLLRTILLDLPLALLFASFLFVYACQYIHSTYYIPLYDRAQRTNEDLYEEFTYYHRHCTSYDLSTHHLPDLLVNASASLTSVAAAKEVVEDAVDTMLRHGAIVLPGLLTADAVRDLRSYVERRNAAISDTEVYPVSQGDRRLSYGIDATEDPAVVQAIRQIANHTPLRAIMQALLGDPDPASAEITAITAYPGAEDQSWHADTKEDGNALKFARTYSHSYSLFLPLQETTAAMGPTDVCPGTHYCANDVTEMCDTNKMGLHEANEDLVFHAGDGALLNQHVWHRGSAHTDPNAMERIVFIVSFLARPKFGKDPRQLSRGTYFHQKWNMWGHTWKDLMDPMASMGKPFSILRCLSIYKPWSRNWGYDLVTSAFMRFSNEQLENEDLEFRLLPRLEEVGLPSWLWGTVSMEEGQRVAWQTFISETLNNTFTFLAEINVKAHAVYGALIAFFACIASIRRQSGVSVFRRNFLRVLLTHGVLLGVTFMILRGIRTSEWGSSVLFGRTLQRPFPSIAITREVEDRMPIQGPTTVPHRSDVLIGSRYDAAFLGSYDRWLDYHAGNSDYLQIVENLGPLYRSYQRLGPFFTTQVENNLLSLVEESEGRFLQQNFRTGDWQIMDEEEARLVVHDDLIAWSKQLLWVLRRSIDHMVADYRFGLFRQTSLARYSQVHLLHLRRTVLGNRLVLSKSSRNGRPPSLQSQLSLSPLRIEALSHITIHRRSLLPPAVPLPEIREGSRVWCNLQNMEWDWYPGVVENADENYEFFDVALEDGFIVEDVAKIDIRQYPHIKEGIRVHGCFGDGLEDCFPGTVFHVMPNRDVGIEYDDGDVEDRVPPSRYFVPPFAYESPS</sequence>
<dbReference type="Pfam" id="PF05721">
    <property type="entry name" value="PhyH"/>
    <property type="match status" value="1"/>
</dbReference>
<reference evidence="3" key="2">
    <citation type="submission" date="2008-08" db="EMBL/GenBank/DDBJ databases">
        <authorList>
            <consortium name="Diatom Consortium"/>
            <person name="Grigoriev I."/>
            <person name="Grimwood J."/>
            <person name="Kuo A."/>
            <person name="Otillar R.P."/>
            <person name="Salamov A."/>
            <person name="Detter J.C."/>
            <person name="Lindquist E."/>
            <person name="Shapiro H."/>
            <person name="Lucas S."/>
            <person name="Glavina del Rio T."/>
            <person name="Pitluck S."/>
            <person name="Rokhsar D."/>
            <person name="Bowler C."/>
        </authorList>
    </citation>
    <scope>GENOME REANNOTATION</scope>
    <source>
        <strain evidence="3">CCAP 1055/1</strain>
    </source>
</reference>
<keyword evidence="1" id="KW-0812">Transmembrane</keyword>
<evidence type="ECO:0000313" key="3">
    <source>
        <dbReference type="Proteomes" id="UP000000759"/>
    </source>
</evidence>
<dbReference type="PaxDb" id="2850-Phatr45338"/>
<dbReference type="RefSeq" id="XP_002179312.1">
    <property type="nucleotide sequence ID" value="XM_002179276.1"/>
</dbReference>
<evidence type="ECO:0000313" key="2">
    <source>
        <dbReference type="EMBL" id="EEC49135.1"/>
    </source>
</evidence>
<protein>
    <submittedName>
        <fullName evidence="2">Uncharacterized protein</fullName>
    </submittedName>
</protein>
<organism evidence="2 3">
    <name type="scientific">Phaeodactylum tricornutum (strain CCAP 1055/1)</name>
    <dbReference type="NCBI Taxonomy" id="556484"/>
    <lineage>
        <taxon>Eukaryota</taxon>
        <taxon>Sar</taxon>
        <taxon>Stramenopiles</taxon>
        <taxon>Ochrophyta</taxon>
        <taxon>Bacillariophyta</taxon>
        <taxon>Bacillariophyceae</taxon>
        <taxon>Bacillariophycidae</taxon>
        <taxon>Naviculales</taxon>
        <taxon>Phaeodactylaceae</taxon>
        <taxon>Phaeodactylum</taxon>
    </lineage>
</organism>
<keyword evidence="1" id="KW-1133">Transmembrane helix</keyword>
<gene>
    <name evidence="2" type="ORF">PHATRDRAFT_45338</name>
</gene>
<dbReference type="PANTHER" id="PTHR37563:SF2">
    <property type="entry name" value="PHYTANOYL-COA DIOXYGENASE FAMILY PROTEIN (AFU_ORTHOLOGUE AFUA_2G03330)"/>
    <property type="match status" value="1"/>
</dbReference>
<dbReference type="Gene3D" id="2.60.120.620">
    <property type="entry name" value="q2cbj1_9rhob like domain"/>
    <property type="match status" value="1"/>
</dbReference>
<dbReference type="AlphaFoldDB" id="B7FXC1"/>